<keyword evidence="1" id="KW-1133">Transmembrane helix</keyword>
<protein>
    <recommendedName>
        <fullName evidence="4">ABC transporter permease</fullName>
    </recommendedName>
</protein>
<gene>
    <name evidence="2" type="ORF">LKD47_04755</name>
</gene>
<keyword evidence="1" id="KW-0812">Transmembrane</keyword>
<feature type="transmembrane region" description="Helical" evidence="1">
    <location>
        <begin position="12"/>
        <end position="35"/>
    </location>
</feature>
<dbReference type="EMBL" id="JAJEQW010000003">
    <property type="protein sequence ID" value="MCC2241618.1"/>
    <property type="molecule type" value="Genomic_DNA"/>
</dbReference>
<evidence type="ECO:0000256" key="1">
    <source>
        <dbReference type="SAM" id="Phobius"/>
    </source>
</evidence>
<proteinExistence type="predicted"/>
<evidence type="ECO:0008006" key="4">
    <source>
        <dbReference type="Google" id="ProtNLM"/>
    </source>
</evidence>
<dbReference type="AlphaFoldDB" id="A0AAW4WCJ0"/>
<feature type="transmembrane region" description="Helical" evidence="1">
    <location>
        <begin position="47"/>
        <end position="73"/>
    </location>
</feature>
<reference evidence="2" key="1">
    <citation type="submission" date="2021-10" db="EMBL/GenBank/DDBJ databases">
        <title>Anaerobic single-cell dispensing facilitates the cultivation of human gut bacteria.</title>
        <authorList>
            <person name="Afrizal A."/>
        </authorList>
    </citation>
    <scope>NUCLEOTIDE SEQUENCE</scope>
    <source>
        <strain evidence="2">CLA-AA-H204</strain>
    </source>
</reference>
<dbReference type="Proteomes" id="UP001198893">
    <property type="component" value="Unassembled WGS sequence"/>
</dbReference>
<feature type="transmembrane region" description="Helical" evidence="1">
    <location>
        <begin position="151"/>
        <end position="179"/>
    </location>
</feature>
<evidence type="ECO:0000313" key="2">
    <source>
        <dbReference type="EMBL" id="MCC2241618.1"/>
    </source>
</evidence>
<keyword evidence="1" id="KW-0472">Membrane</keyword>
<name>A0AAW4WCJ0_9FIRM</name>
<accession>A0AAW4WCJ0</accession>
<feature type="transmembrane region" description="Helical" evidence="1">
    <location>
        <begin position="249"/>
        <end position="267"/>
    </location>
</feature>
<organism evidence="2 3">
    <name type="scientific">Roseburia amylophila</name>
    <dbReference type="NCBI Taxonomy" id="2981794"/>
    <lineage>
        <taxon>Bacteria</taxon>
        <taxon>Bacillati</taxon>
        <taxon>Bacillota</taxon>
        <taxon>Clostridia</taxon>
        <taxon>Lachnospirales</taxon>
        <taxon>Lachnospiraceae</taxon>
        <taxon>Roseburia</taxon>
    </lineage>
</organism>
<sequence>MLGKVMKHEMKATWKVLFPLAMVLVGVTLIGMLMMKMQVFETDIGALVGLAMLLLYIIGLIALSVTAFIFLLVRFYHSMYGAEGYLSHTLPVTTFSLINGKLLVAVFWHAITSILVYVSAFSLIVTAGLNLGNEGERIKLEELLQQLGDMIGISIPALFGWAILYSVISAFSAMLMVYASMAIGQLFRHKVAMSIVMYGVLYAILQIISFVISINSANGFVEKQAAMGDDSFFSITIANMYGNIFSKSMVLYIGVSIVCYIITALITHKKLNLE</sequence>
<dbReference type="RefSeq" id="WP_227700897.1">
    <property type="nucleotide sequence ID" value="NZ_JAJEQW010000003.1"/>
</dbReference>
<evidence type="ECO:0000313" key="3">
    <source>
        <dbReference type="Proteomes" id="UP001198893"/>
    </source>
</evidence>
<comment type="caution">
    <text evidence="2">The sequence shown here is derived from an EMBL/GenBank/DDBJ whole genome shotgun (WGS) entry which is preliminary data.</text>
</comment>
<feature type="transmembrane region" description="Helical" evidence="1">
    <location>
        <begin position="102"/>
        <end position="131"/>
    </location>
</feature>
<feature type="transmembrane region" description="Helical" evidence="1">
    <location>
        <begin position="191"/>
        <end position="214"/>
    </location>
</feature>